<evidence type="ECO:0000256" key="1">
    <source>
        <dbReference type="SAM" id="Phobius"/>
    </source>
</evidence>
<organism evidence="2">
    <name type="scientific">marine sediment metagenome</name>
    <dbReference type="NCBI Taxonomy" id="412755"/>
    <lineage>
        <taxon>unclassified sequences</taxon>
        <taxon>metagenomes</taxon>
        <taxon>ecological metagenomes</taxon>
    </lineage>
</organism>
<feature type="non-terminal residue" evidence="2">
    <location>
        <position position="82"/>
    </location>
</feature>
<protein>
    <submittedName>
        <fullName evidence="2">Uncharacterized protein</fullName>
    </submittedName>
</protein>
<evidence type="ECO:0000313" key="2">
    <source>
        <dbReference type="EMBL" id="KKL76643.1"/>
    </source>
</evidence>
<sequence>MRKKDFKIWAEVDRPALWAYLDFMGFAINVAGWEALAELNLKRKKEIDATLSINPRSWKQTKPYLKKLGFKGLPNTQEGTLK</sequence>
<accession>A0A0F9ER72</accession>
<name>A0A0F9ER72_9ZZZZ</name>
<keyword evidence="1" id="KW-1133">Transmembrane helix</keyword>
<reference evidence="2" key="1">
    <citation type="journal article" date="2015" name="Nature">
        <title>Complex archaea that bridge the gap between prokaryotes and eukaryotes.</title>
        <authorList>
            <person name="Spang A."/>
            <person name="Saw J.H."/>
            <person name="Jorgensen S.L."/>
            <person name="Zaremba-Niedzwiedzka K."/>
            <person name="Martijn J."/>
            <person name="Lind A.E."/>
            <person name="van Eijk R."/>
            <person name="Schleper C."/>
            <person name="Guy L."/>
            <person name="Ettema T.J."/>
        </authorList>
    </citation>
    <scope>NUCLEOTIDE SEQUENCE</scope>
</reference>
<comment type="caution">
    <text evidence="2">The sequence shown here is derived from an EMBL/GenBank/DDBJ whole genome shotgun (WGS) entry which is preliminary data.</text>
</comment>
<keyword evidence="1" id="KW-0472">Membrane</keyword>
<gene>
    <name evidence="2" type="ORF">LCGC14_2042860</name>
</gene>
<dbReference type="AlphaFoldDB" id="A0A0F9ER72"/>
<proteinExistence type="predicted"/>
<keyword evidence="1" id="KW-0812">Transmembrane</keyword>
<dbReference type="EMBL" id="LAZR01023981">
    <property type="protein sequence ID" value="KKL76643.1"/>
    <property type="molecule type" value="Genomic_DNA"/>
</dbReference>
<feature type="transmembrane region" description="Helical" evidence="1">
    <location>
        <begin position="17"/>
        <end position="36"/>
    </location>
</feature>